<keyword evidence="2" id="KW-1185">Reference proteome</keyword>
<protein>
    <submittedName>
        <fullName evidence="1">Uncharacterized protein</fullName>
    </submittedName>
</protein>
<dbReference type="InterPro" id="IPR000686">
    <property type="entry name" value="FANCC"/>
</dbReference>
<dbReference type="Proteomes" id="UP001066276">
    <property type="component" value="Chromosome 1_2"/>
</dbReference>
<dbReference type="PRINTS" id="PR00494">
    <property type="entry name" value="FANCONICGENE"/>
</dbReference>
<dbReference type="GO" id="GO:0006289">
    <property type="term" value="P:nucleotide-excision repair"/>
    <property type="evidence" value="ECO:0007669"/>
    <property type="project" value="TreeGrafter"/>
</dbReference>
<sequence length="316" mass="35773">MLKVKELRFDMSRLYEALEQRPKATGAVHKAELVNCPCTYKLLIKAVEWGHADSVESQQDVCFHLPKLQEFLLQVHEALKHTNFTAAVKRFPLIGQLLGRLCRNTVVFASDESQKSLIWCLCCLYSSEPQSPVERKANKWIKNLLCHLFSCPEAGSSEESCLIQKLGCTPGYYFSELLNNMVSSLVAELGGNSLNRWNSQGRIIADRVKSMSVLCEALITMTDVSPLLEVLLTYHDFEVEETLSIHFLEAVNDALLQKKIVLSESALLGLWLRHLPSLEKATLHLIERLLSKRGASLDEMEHILEDSWLVRSATEF</sequence>
<organism evidence="1 2">
    <name type="scientific">Pleurodeles waltl</name>
    <name type="common">Iberian ribbed newt</name>
    <dbReference type="NCBI Taxonomy" id="8319"/>
    <lineage>
        <taxon>Eukaryota</taxon>
        <taxon>Metazoa</taxon>
        <taxon>Chordata</taxon>
        <taxon>Craniata</taxon>
        <taxon>Vertebrata</taxon>
        <taxon>Euteleostomi</taxon>
        <taxon>Amphibia</taxon>
        <taxon>Batrachia</taxon>
        <taxon>Caudata</taxon>
        <taxon>Salamandroidea</taxon>
        <taxon>Salamandridae</taxon>
        <taxon>Pleurodelinae</taxon>
        <taxon>Pleurodeles</taxon>
    </lineage>
</organism>
<dbReference type="GO" id="GO:0034599">
    <property type="term" value="P:cellular response to oxidative stress"/>
    <property type="evidence" value="ECO:0007669"/>
    <property type="project" value="TreeGrafter"/>
</dbReference>
<dbReference type="Pfam" id="PF02106">
    <property type="entry name" value="Fanconi_C"/>
    <property type="match status" value="1"/>
</dbReference>
<dbReference type="AlphaFoldDB" id="A0AAV7VZL3"/>
<reference evidence="1" key="1">
    <citation type="journal article" date="2022" name="bioRxiv">
        <title>Sequencing and chromosome-scale assembly of the giantPleurodeles waltlgenome.</title>
        <authorList>
            <person name="Brown T."/>
            <person name="Elewa A."/>
            <person name="Iarovenko S."/>
            <person name="Subramanian E."/>
            <person name="Araus A.J."/>
            <person name="Petzold A."/>
            <person name="Susuki M."/>
            <person name="Suzuki K.-i.T."/>
            <person name="Hayashi T."/>
            <person name="Toyoda A."/>
            <person name="Oliveira C."/>
            <person name="Osipova E."/>
            <person name="Leigh N.D."/>
            <person name="Simon A."/>
            <person name="Yun M.H."/>
        </authorList>
    </citation>
    <scope>NUCLEOTIDE SEQUENCE</scope>
    <source>
        <strain evidence="1">20211129_DDA</strain>
        <tissue evidence="1">Liver</tissue>
    </source>
</reference>
<dbReference type="PANTHER" id="PTHR16798">
    <property type="entry name" value="FANCONI ANEMIA GROUP C PROTEIN FANCC"/>
    <property type="match status" value="1"/>
</dbReference>
<dbReference type="GO" id="GO:0043240">
    <property type="term" value="C:Fanconi anaemia nuclear complex"/>
    <property type="evidence" value="ECO:0007669"/>
    <property type="project" value="InterPro"/>
</dbReference>
<gene>
    <name evidence="1" type="ORF">NDU88_002545</name>
</gene>
<dbReference type="GO" id="GO:0036297">
    <property type="term" value="P:interstrand cross-link repair"/>
    <property type="evidence" value="ECO:0007669"/>
    <property type="project" value="InterPro"/>
</dbReference>
<proteinExistence type="predicted"/>
<evidence type="ECO:0000313" key="1">
    <source>
        <dbReference type="EMBL" id="KAJ1207153.1"/>
    </source>
</evidence>
<comment type="caution">
    <text evidence="1">The sequence shown here is derived from an EMBL/GenBank/DDBJ whole genome shotgun (WGS) entry which is preliminary data.</text>
</comment>
<dbReference type="EMBL" id="JANPWB010000002">
    <property type="protein sequence ID" value="KAJ1207153.1"/>
    <property type="molecule type" value="Genomic_DNA"/>
</dbReference>
<dbReference type="PANTHER" id="PTHR16798:SF0">
    <property type="entry name" value="FANCONI ANEMIA GROUP C PROTEIN"/>
    <property type="match status" value="1"/>
</dbReference>
<evidence type="ECO:0000313" key="2">
    <source>
        <dbReference type="Proteomes" id="UP001066276"/>
    </source>
</evidence>
<name>A0AAV7VZL3_PLEWA</name>
<accession>A0AAV7VZL3</accession>